<dbReference type="CDD" id="cd06464">
    <property type="entry name" value="ACD_sHsps-like"/>
    <property type="match status" value="1"/>
</dbReference>
<dbReference type="Gene3D" id="2.60.40.790">
    <property type="match status" value="1"/>
</dbReference>
<evidence type="ECO:0000313" key="4">
    <source>
        <dbReference type="EMBL" id="AQG81923.1"/>
    </source>
</evidence>
<dbReference type="PANTHER" id="PTHR11527">
    <property type="entry name" value="HEAT-SHOCK PROTEIN 20 FAMILY MEMBER"/>
    <property type="match status" value="1"/>
</dbReference>
<protein>
    <recommendedName>
        <fullName evidence="3">SHSP domain-containing protein</fullName>
    </recommendedName>
</protein>
<evidence type="ECO:0000313" key="5">
    <source>
        <dbReference type="Proteomes" id="UP000187941"/>
    </source>
</evidence>
<dbReference type="InterPro" id="IPR002068">
    <property type="entry name" value="A-crystallin/Hsp20_dom"/>
</dbReference>
<dbReference type="InterPro" id="IPR008978">
    <property type="entry name" value="HSP20-like_chaperone"/>
</dbReference>
<dbReference type="AlphaFoldDB" id="A0A1P9X2U2"/>
<dbReference type="RefSeq" id="WP_083732949.1">
    <property type="nucleotide sequence ID" value="NZ_CP014263.1"/>
</dbReference>
<dbReference type="Pfam" id="PF00011">
    <property type="entry name" value="HSP20"/>
    <property type="match status" value="1"/>
</dbReference>
<gene>
    <name evidence="4" type="ORF">AWR27_23075</name>
</gene>
<evidence type="ECO:0000256" key="2">
    <source>
        <dbReference type="RuleBase" id="RU003616"/>
    </source>
</evidence>
<dbReference type="KEGG" id="smon:AWR27_23075"/>
<accession>A0A1P9X2U2</accession>
<dbReference type="SUPFAM" id="SSF49764">
    <property type="entry name" value="HSP20-like chaperones"/>
    <property type="match status" value="1"/>
</dbReference>
<dbReference type="InterPro" id="IPR031107">
    <property type="entry name" value="Small_HSP"/>
</dbReference>
<dbReference type="OrthoDB" id="670468at2"/>
<dbReference type="EMBL" id="CP014263">
    <property type="protein sequence ID" value="AQG81923.1"/>
    <property type="molecule type" value="Genomic_DNA"/>
</dbReference>
<sequence length="144" mass="15919">MRGQCNPGYGSARQQYGSPFYGKFGGPAWTGPAMVRRPKYNVPINILDRGDAFDVYVYALGFDKENITVSVADDLLHISGTRSLDADQEPNFVRQEYPVKTFERVVQLNDKVDVAGISARQENGVLIVTLPKKPETPTQQVAIA</sequence>
<evidence type="ECO:0000259" key="3">
    <source>
        <dbReference type="PROSITE" id="PS01031"/>
    </source>
</evidence>
<comment type="similarity">
    <text evidence="1 2">Belongs to the small heat shock protein (HSP20) family.</text>
</comment>
<dbReference type="STRING" id="1178516.AWR27_23075"/>
<keyword evidence="5" id="KW-1185">Reference proteome</keyword>
<dbReference type="Proteomes" id="UP000187941">
    <property type="component" value="Chromosome"/>
</dbReference>
<organism evidence="4 5">
    <name type="scientific">Spirosoma montaniterrae</name>
    <dbReference type="NCBI Taxonomy" id="1178516"/>
    <lineage>
        <taxon>Bacteria</taxon>
        <taxon>Pseudomonadati</taxon>
        <taxon>Bacteroidota</taxon>
        <taxon>Cytophagia</taxon>
        <taxon>Cytophagales</taxon>
        <taxon>Cytophagaceae</taxon>
        <taxon>Spirosoma</taxon>
    </lineage>
</organism>
<evidence type="ECO:0000256" key="1">
    <source>
        <dbReference type="PROSITE-ProRule" id="PRU00285"/>
    </source>
</evidence>
<reference evidence="4 5" key="1">
    <citation type="submission" date="2016-01" db="EMBL/GenBank/DDBJ databases">
        <authorList>
            <person name="Oliw E.H."/>
        </authorList>
    </citation>
    <scope>NUCLEOTIDE SEQUENCE [LARGE SCALE GENOMIC DNA]</scope>
    <source>
        <strain evidence="4 5">DY10</strain>
    </source>
</reference>
<dbReference type="PROSITE" id="PS01031">
    <property type="entry name" value="SHSP"/>
    <property type="match status" value="1"/>
</dbReference>
<proteinExistence type="inferred from homology"/>
<name>A0A1P9X2U2_9BACT</name>
<feature type="domain" description="SHSP" evidence="3">
    <location>
        <begin position="35"/>
        <end position="144"/>
    </location>
</feature>